<dbReference type="RefSeq" id="WP_055228539.1">
    <property type="nucleotide sequence ID" value="NZ_CYYV01000018.1"/>
</dbReference>
<feature type="region of interest" description="Disordered" evidence="1">
    <location>
        <begin position="32"/>
        <end position="55"/>
    </location>
</feature>
<dbReference type="PROSITE" id="PS51257">
    <property type="entry name" value="PROKAR_LIPOPROTEIN"/>
    <property type="match status" value="1"/>
</dbReference>
<evidence type="ECO:0000313" key="3">
    <source>
        <dbReference type="Proteomes" id="UP000095706"/>
    </source>
</evidence>
<proteinExistence type="predicted"/>
<feature type="compositionally biased region" description="Low complexity" evidence="1">
    <location>
        <begin position="424"/>
        <end position="441"/>
    </location>
</feature>
<accession>A0A174IIV6</accession>
<dbReference type="EMBL" id="CYYV01000018">
    <property type="protein sequence ID" value="CUO87272.1"/>
    <property type="molecule type" value="Genomic_DNA"/>
</dbReference>
<feature type="region of interest" description="Disordered" evidence="1">
    <location>
        <begin position="408"/>
        <end position="441"/>
    </location>
</feature>
<reference evidence="2 3" key="1">
    <citation type="submission" date="2015-09" db="EMBL/GenBank/DDBJ databases">
        <authorList>
            <consortium name="Pathogen Informatics"/>
        </authorList>
    </citation>
    <scope>NUCLEOTIDE SEQUENCE [LARGE SCALE GENOMIC DNA]</scope>
    <source>
        <strain evidence="2 3">2789STDY5608849</strain>
    </source>
</reference>
<organism evidence="2 3">
    <name type="scientific">Fusicatenibacter saccharivorans</name>
    <dbReference type="NCBI Taxonomy" id="1150298"/>
    <lineage>
        <taxon>Bacteria</taxon>
        <taxon>Bacillati</taxon>
        <taxon>Bacillota</taxon>
        <taxon>Clostridia</taxon>
        <taxon>Lachnospirales</taxon>
        <taxon>Lachnospiraceae</taxon>
        <taxon>Fusicatenibacter</taxon>
    </lineage>
</organism>
<evidence type="ECO:0000313" key="2">
    <source>
        <dbReference type="EMBL" id="CUO87272.1"/>
    </source>
</evidence>
<evidence type="ECO:0000256" key="1">
    <source>
        <dbReference type="SAM" id="MobiDB-lite"/>
    </source>
</evidence>
<name>A0A174IIV6_9FIRM</name>
<protein>
    <submittedName>
        <fullName evidence="2">Uncharacterized protein</fullName>
    </submittedName>
</protein>
<sequence length="441" mass="48338">MKKYRWVLTAVFAAFLVGTSGCGKKTETIPITTISQSTDDDDPEDNLAASGDSDEIPEYDVDLSKNLNSFQLAIWGDTYEIPESYADFTALGWVYSGDDTKEIQPESFSEGESFEKDGNQITVDIANPDTTAKPVAECLIGGIHIDTSTAEGQNIYVGLPNGVTLQQSLMEDVESIYGAPKDRYEADTSVQFTYEYGLYQTITLGFDNETGILYSLDMQNFTTTADAEALDGVSDATTPEVEAYQAPEADSSKINDWTVRFDDVLYHLPVPVSELLDHDWTVNTKESDTAVLNGKYGYVTLEKGGQKLYCTVHNYGAEATTVRNCFVTSLYGDLDTTKIPISITNGITLGTSESDFLAKAGDAKSEKTEKEDSNLTLYTFYSDDEKLDYTEIGIDNDLKLVRSIKVVHNQPEAPEEEAKKTSAEDSSSVSDSQEPSETPAP</sequence>
<dbReference type="Proteomes" id="UP000095706">
    <property type="component" value="Unassembled WGS sequence"/>
</dbReference>
<gene>
    <name evidence="2" type="ORF">ERS852406_03052</name>
</gene>
<dbReference type="AlphaFoldDB" id="A0A174IIV6"/>